<accession>A0A819KA37</accession>
<dbReference type="AlphaFoldDB" id="A0A819KA37"/>
<dbReference type="EMBL" id="CAJOAZ010002599">
    <property type="protein sequence ID" value="CAF3943648.1"/>
    <property type="molecule type" value="Genomic_DNA"/>
</dbReference>
<evidence type="ECO:0000313" key="1">
    <source>
        <dbReference type="EMBL" id="CAF1299376.1"/>
    </source>
</evidence>
<organism evidence="2 3">
    <name type="scientific">Adineta steineri</name>
    <dbReference type="NCBI Taxonomy" id="433720"/>
    <lineage>
        <taxon>Eukaryota</taxon>
        <taxon>Metazoa</taxon>
        <taxon>Spiralia</taxon>
        <taxon>Gnathifera</taxon>
        <taxon>Rotifera</taxon>
        <taxon>Eurotatoria</taxon>
        <taxon>Bdelloidea</taxon>
        <taxon>Adinetida</taxon>
        <taxon>Adinetidae</taxon>
        <taxon>Adineta</taxon>
    </lineage>
</organism>
<name>A0A819KA37_9BILA</name>
<proteinExistence type="predicted"/>
<evidence type="ECO:0000313" key="2">
    <source>
        <dbReference type="EMBL" id="CAF3943648.1"/>
    </source>
</evidence>
<dbReference type="Proteomes" id="UP000663845">
    <property type="component" value="Unassembled WGS sequence"/>
</dbReference>
<protein>
    <submittedName>
        <fullName evidence="2">Uncharacterized protein</fullName>
    </submittedName>
</protein>
<sequence length="174" mass="19333">MAYPIWNTKIGQSSTASTVSVRGEAGSYPLIHHPTKVFDNNVTTKYFNYGNGAAPVYSTTKGDNTGLYITPVNSQSVLKAIQMATADDLQNRDPLYISIEGSNAPSNHLIYGSVWNLIYVGSTGLTNVTNRMTFGELININNFNTYDSYRILVQSQRGRENGVQYSELHLYGWF</sequence>
<evidence type="ECO:0000313" key="3">
    <source>
        <dbReference type="Proteomes" id="UP000663844"/>
    </source>
</evidence>
<dbReference type="EMBL" id="CAJNOG010000568">
    <property type="protein sequence ID" value="CAF1299376.1"/>
    <property type="molecule type" value="Genomic_DNA"/>
</dbReference>
<comment type="caution">
    <text evidence="2">The sequence shown here is derived from an EMBL/GenBank/DDBJ whole genome shotgun (WGS) entry which is preliminary data.</text>
</comment>
<reference evidence="2" key="1">
    <citation type="submission" date="2021-02" db="EMBL/GenBank/DDBJ databases">
        <authorList>
            <person name="Nowell W R."/>
        </authorList>
    </citation>
    <scope>NUCLEOTIDE SEQUENCE</scope>
</reference>
<dbReference type="Proteomes" id="UP000663844">
    <property type="component" value="Unassembled WGS sequence"/>
</dbReference>
<gene>
    <name evidence="1" type="ORF">JYZ213_LOCUS32224</name>
    <name evidence="2" type="ORF">OXD698_LOCUS26268</name>
</gene>